<keyword evidence="3" id="KW-1185">Reference proteome</keyword>
<name>A0A8H4QRG6_9HELO</name>
<accession>A0A8H4QRG6</accession>
<comment type="caution">
    <text evidence="2">The sequence shown here is derived from an EMBL/GenBank/DDBJ whole genome shotgun (WGS) entry which is preliminary data.</text>
</comment>
<keyword evidence="1" id="KW-0812">Transmembrane</keyword>
<reference evidence="2 3" key="1">
    <citation type="submission" date="2020-03" db="EMBL/GenBank/DDBJ databases">
        <title>Draft Genome Sequence of Cudoniella acicularis.</title>
        <authorList>
            <person name="Buettner E."/>
            <person name="Kellner H."/>
        </authorList>
    </citation>
    <scope>NUCLEOTIDE SEQUENCE [LARGE SCALE GENOMIC DNA]</scope>
    <source>
        <strain evidence="2 3">DSM 108380</strain>
    </source>
</reference>
<evidence type="ECO:0000313" key="2">
    <source>
        <dbReference type="EMBL" id="KAF4615856.1"/>
    </source>
</evidence>
<gene>
    <name evidence="2" type="ORF">G7Y89_g15258</name>
</gene>
<keyword evidence="1" id="KW-0472">Membrane</keyword>
<sequence length="142" mass="16341">MEIGRGAVIYKLGFESDYINIEGVKVLRYKETWVRILWQRDGLLPIILYENGRQLVLHGVPPDTVTVRRERLLTHGKKINRGKVKGRRTKILPKYRRTSKIFPLFFFPSIVLMSYILLPSLVEASSIVLIGTLASTSSRRDT</sequence>
<dbReference type="OrthoDB" id="3533020at2759"/>
<evidence type="ECO:0000313" key="3">
    <source>
        <dbReference type="Proteomes" id="UP000566819"/>
    </source>
</evidence>
<feature type="transmembrane region" description="Helical" evidence="1">
    <location>
        <begin position="101"/>
        <end position="118"/>
    </location>
</feature>
<proteinExistence type="predicted"/>
<evidence type="ECO:0000256" key="1">
    <source>
        <dbReference type="SAM" id="Phobius"/>
    </source>
</evidence>
<dbReference type="EMBL" id="JAAMPI010002292">
    <property type="protein sequence ID" value="KAF4615856.1"/>
    <property type="molecule type" value="Genomic_DNA"/>
</dbReference>
<dbReference type="Proteomes" id="UP000566819">
    <property type="component" value="Unassembled WGS sequence"/>
</dbReference>
<organism evidence="2 3">
    <name type="scientific">Cudoniella acicularis</name>
    <dbReference type="NCBI Taxonomy" id="354080"/>
    <lineage>
        <taxon>Eukaryota</taxon>
        <taxon>Fungi</taxon>
        <taxon>Dikarya</taxon>
        <taxon>Ascomycota</taxon>
        <taxon>Pezizomycotina</taxon>
        <taxon>Leotiomycetes</taxon>
        <taxon>Helotiales</taxon>
        <taxon>Tricladiaceae</taxon>
        <taxon>Cudoniella</taxon>
    </lineage>
</organism>
<protein>
    <submittedName>
        <fullName evidence="2">Uncharacterized protein</fullName>
    </submittedName>
</protein>
<dbReference type="AlphaFoldDB" id="A0A8H4QRG6"/>
<keyword evidence="1" id="KW-1133">Transmembrane helix</keyword>